<name>X0YVU1_9ZZZZ</name>
<evidence type="ECO:0008006" key="2">
    <source>
        <dbReference type="Google" id="ProtNLM"/>
    </source>
</evidence>
<organism evidence="1">
    <name type="scientific">marine sediment metagenome</name>
    <dbReference type="NCBI Taxonomy" id="412755"/>
    <lineage>
        <taxon>unclassified sequences</taxon>
        <taxon>metagenomes</taxon>
        <taxon>ecological metagenomes</taxon>
    </lineage>
</organism>
<reference evidence="1" key="1">
    <citation type="journal article" date="2014" name="Front. Microbiol.">
        <title>High frequency of phylogenetically diverse reductive dehalogenase-homologous genes in deep subseafloor sedimentary metagenomes.</title>
        <authorList>
            <person name="Kawai M."/>
            <person name="Futagami T."/>
            <person name="Toyoda A."/>
            <person name="Takaki Y."/>
            <person name="Nishi S."/>
            <person name="Hori S."/>
            <person name="Arai W."/>
            <person name="Tsubouchi T."/>
            <person name="Morono Y."/>
            <person name="Uchiyama I."/>
            <person name="Ito T."/>
            <person name="Fujiyama A."/>
            <person name="Inagaki F."/>
            <person name="Takami H."/>
        </authorList>
    </citation>
    <scope>NUCLEOTIDE SEQUENCE</scope>
    <source>
        <strain evidence="1">Expedition CK06-06</strain>
    </source>
</reference>
<protein>
    <recommendedName>
        <fullName evidence="2">ATP-grasp domain-containing protein</fullName>
    </recommendedName>
</protein>
<accession>X0YVU1</accession>
<dbReference type="AlphaFoldDB" id="X0YVU1"/>
<feature type="non-terminal residue" evidence="1">
    <location>
        <position position="227"/>
    </location>
</feature>
<dbReference type="EMBL" id="BARS01050933">
    <property type="protein sequence ID" value="GAG52433.1"/>
    <property type="molecule type" value="Genomic_DNA"/>
</dbReference>
<proteinExistence type="predicted"/>
<sequence>MSKMLELHEEYEYIVVFPTDEEHIRLLLEIRDSIGQFCFLPFDERSIANKYDQYLWSRTLRVPCPETILLSKPSDYEKVLEMLPAIIKPIVKYDGVGIKNIRLYSPSDYRMNRDRVEKRLSEGFEFVASDIIPGDGDQIFAYICYRTKNGKILNEWTGCKLSQHPDNFGVFASARSCTCSMVAEQGRWLVEGANLFGILEPEFKYDYRDGKYKLIEINFRSMMWHRI</sequence>
<dbReference type="SUPFAM" id="SSF56059">
    <property type="entry name" value="Glutathione synthetase ATP-binding domain-like"/>
    <property type="match status" value="1"/>
</dbReference>
<comment type="caution">
    <text evidence="1">The sequence shown here is derived from an EMBL/GenBank/DDBJ whole genome shotgun (WGS) entry which is preliminary data.</text>
</comment>
<evidence type="ECO:0000313" key="1">
    <source>
        <dbReference type="EMBL" id="GAG52433.1"/>
    </source>
</evidence>
<gene>
    <name evidence="1" type="ORF">S01H1_75953</name>
</gene>